<keyword evidence="4" id="KW-1185">Reference proteome</keyword>
<feature type="region of interest" description="Disordered" evidence="1">
    <location>
        <begin position="130"/>
        <end position="158"/>
    </location>
</feature>
<feature type="chain" id="PRO_5043763874" evidence="2">
    <location>
        <begin position="31"/>
        <end position="318"/>
    </location>
</feature>
<accession>A0AAV4BX88</accession>
<feature type="compositionally biased region" description="Basic and acidic residues" evidence="1">
    <location>
        <begin position="139"/>
        <end position="153"/>
    </location>
</feature>
<protein>
    <submittedName>
        <fullName evidence="3">Ileal sodium/bile acid cotransporter-like</fullName>
    </submittedName>
</protein>
<evidence type="ECO:0000313" key="4">
    <source>
        <dbReference type="Proteomes" id="UP000735302"/>
    </source>
</evidence>
<evidence type="ECO:0000256" key="2">
    <source>
        <dbReference type="SAM" id="SignalP"/>
    </source>
</evidence>
<dbReference type="AlphaFoldDB" id="A0AAV4BX88"/>
<reference evidence="3 4" key="1">
    <citation type="journal article" date="2021" name="Elife">
        <title>Chloroplast acquisition without the gene transfer in kleptoplastic sea slugs, Plakobranchus ocellatus.</title>
        <authorList>
            <person name="Maeda T."/>
            <person name="Takahashi S."/>
            <person name="Yoshida T."/>
            <person name="Shimamura S."/>
            <person name="Takaki Y."/>
            <person name="Nagai Y."/>
            <person name="Toyoda A."/>
            <person name="Suzuki Y."/>
            <person name="Arimoto A."/>
            <person name="Ishii H."/>
            <person name="Satoh N."/>
            <person name="Nishiyama T."/>
            <person name="Hasebe M."/>
            <person name="Maruyama T."/>
            <person name="Minagawa J."/>
            <person name="Obokata J."/>
            <person name="Shigenobu S."/>
        </authorList>
    </citation>
    <scope>NUCLEOTIDE SEQUENCE [LARGE SCALE GENOMIC DNA]</scope>
</reference>
<dbReference type="InterPro" id="IPR038770">
    <property type="entry name" value="Na+/solute_symporter_sf"/>
</dbReference>
<gene>
    <name evidence="3" type="ORF">PoB_005026500</name>
</gene>
<feature type="region of interest" description="Disordered" evidence="1">
    <location>
        <begin position="205"/>
        <end position="240"/>
    </location>
</feature>
<feature type="compositionally biased region" description="Polar residues" evidence="1">
    <location>
        <begin position="206"/>
        <end position="216"/>
    </location>
</feature>
<sequence length="318" mass="34802">MACVKGNQFLKGFRFILLFILIFPLDITIAQINEGPEKTTGLLKSAGHPVQARAIPNKGKPGMLLFNLRSTNQVQVQYTVHCFTWDTAYQLIVMASNLHVAVIKDGGSYNVSCANAIGLDEHSNRISSEVEAGTLSTEKPTDRVKASPDHRVLGNDTRTGNSPYVGVVNSTFNLTLKARNIGRSFFIIIAEKLSGPDMPPGWEIARNNNKPKNQDATDVVDQDGYDRDNSGGKSPIKAAGSEKRLHKDQVGLSMIIVMQLPRTIDQIFQIVLRCVIVLATAGMGLKVKVKVVKQVLKKPIGPIIGFCCQFLFMPLVSL</sequence>
<dbReference type="Proteomes" id="UP000735302">
    <property type="component" value="Unassembled WGS sequence"/>
</dbReference>
<evidence type="ECO:0000256" key="1">
    <source>
        <dbReference type="SAM" id="MobiDB-lite"/>
    </source>
</evidence>
<feature type="signal peptide" evidence="2">
    <location>
        <begin position="1"/>
        <end position="30"/>
    </location>
</feature>
<dbReference type="EMBL" id="BLXT01005528">
    <property type="protein sequence ID" value="GFO23760.1"/>
    <property type="molecule type" value="Genomic_DNA"/>
</dbReference>
<evidence type="ECO:0000313" key="3">
    <source>
        <dbReference type="EMBL" id="GFO23760.1"/>
    </source>
</evidence>
<organism evidence="3 4">
    <name type="scientific">Plakobranchus ocellatus</name>
    <dbReference type="NCBI Taxonomy" id="259542"/>
    <lineage>
        <taxon>Eukaryota</taxon>
        <taxon>Metazoa</taxon>
        <taxon>Spiralia</taxon>
        <taxon>Lophotrochozoa</taxon>
        <taxon>Mollusca</taxon>
        <taxon>Gastropoda</taxon>
        <taxon>Heterobranchia</taxon>
        <taxon>Euthyneura</taxon>
        <taxon>Panpulmonata</taxon>
        <taxon>Sacoglossa</taxon>
        <taxon>Placobranchoidea</taxon>
        <taxon>Plakobranchidae</taxon>
        <taxon>Plakobranchus</taxon>
    </lineage>
</organism>
<name>A0AAV4BX88_9GAST</name>
<proteinExistence type="predicted"/>
<keyword evidence="2" id="KW-0732">Signal</keyword>
<dbReference type="Gene3D" id="1.20.1530.20">
    <property type="match status" value="1"/>
</dbReference>
<comment type="caution">
    <text evidence="3">The sequence shown here is derived from an EMBL/GenBank/DDBJ whole genome shotgun (WGS) entry which is preliminary data.</text>
</comment>